<evidence type="ECO:0000256" key="2">
    <source>
        <dbReference type="ARBA" id="ARBA00022692"/>
    </source>
</evidence>
<dbReference type="SUPFAM" id="SSF90123">
    <property type="entry name" value="ABC transporter transmembrane region"/>
    <property type="match status" value="1"/>
</dbReference>
<comment type="subcellular location">
    <subcellularLocation>
        <location evidence="1">Membrane</location>
        <topology evidence="1">Multi-pass membrane protein</topology>
    </subcellularLocation>
</comment>
<keyword evidence="6 7" id="KW-0472">Membrane</keyword>
<dbReference type="SMART" id="SM00382">
    <property type="entry name" value="AAA"/>
    <property type="match status" value="1"/>
</dbReference>
<dbReference type="InterPro" id="IPR003439">
    <property type="entry name" value="ABC_transporter-like_ATP-bd"/>
</dbReference>
<dbReference type="InterPro" id="IPR036640">
    <property type="entry name" value="ABC1_TM_sf"/>
</dbReference>
<dbReference type="InterPro" id="IPR017871">
    <property type="entry name" value="ABC_transporter-like_CS"/>
</dbReference>
<evidence type="ECO:0000256" key="5">
    <source>
        <dbReference type="ARBA" id="ARBA00022989"/>
    </source>
</evidence>
<feature type="transmembrane region" description="Helical" evidence="7">
    <location>
        <begin position="15"/>
        <end position="37"/>
    </location>
</feature>
<dbReference type="PROSITE" id="PS50893">
    <property type="entry name" value="ABC_TRANSPORTER_2"/>
    <property type="match status" value="1"/>
</dbReference>
<gene>
    <name evidence="10" type="ORF">MNBD_ALPHA04-1433</name>
</gene>
<evidence type="ECO:0000256" key="6">
    <source>
        <dbReference type="ARBA" id="ARBA00023136"/>
    </source>
</evidence>
<reference evidence="10" key="1">
    <citation type="submission" date="2018-06" db="EMBL/GenBank/DDBJ databases">
        <authorList>
            <person name="Zhirakovskaya E."/>
        </authorList>
    </citation>
    <scope>NUCLEOTIDE SEQUENCE</scope>
</reference>
<dbReference type="AlphaFoldDB" id="A0A3B0T189"/>
<keyword evidence="4" id="KW-0067">ATP-binding</keyword>
<feature type="domain" description="ABC transporter" evidence="8">
    <location>
        <begin position="327"/>
        <end position="546"/>
    </location>
</feature>
<evidence type="ECO:0008006" key="11">
    <source>
        <dbReference type="Google" id="ProtNLM"/>
    </source>
</evidence>
<dbReference type="PROSITE" id="PS50929">
    <property type="entry name" value="ABC_TM1F"/>
    <property type="match status" value="1"/>
</dbReference>
<dbReference type="GO" id="GO:0034040">
    <property type="term" value="F:ATPase-coupled lipid transmembrane transporter activity"/>
    <property type="evidence" value="ECO:0007669"/>
    <property type="project" value="TreeGrafter"/>
</dbReference>
<evidence type="ECO:0000256" key="1">
    <source>
        <dbReference type="ARBA" id="ARBA00004141"/>
    </source>
</evidence>
<proteinExistence type="predicted"/>
<dbReference type="PANTHER" id="PTHR24221">
    <property type="entry name" value="ATP-BINDING CASSETTE SUB-FAMILY B"/>
    <property type="match status" value="1"/>
</dbReference>
<dbReference type="PANTHER" id="PTHR24221:SF654">
    <property type="entry name" value="ATP-BINDING CASSETTE SUB-FAMILY B MEMBER 6"/>
    <property type="match status" value="1"/>
</dbReference>
<dbReference type="SUPFAM" id="SSF52540">
    <property type="entry name" value="P-loop containing nucleoside triphosphate hydrolases"/>
    <property type="match status" value="1"/>
</dbReference>
<keyword evidence="2 7" id="KW-0812">Transmembrane</keyword>
<organism evidence="10">
    <name type="scientific">hydrothermal vent metagenome</name>
    <dbReference type="NCBI Taxonomy" id="652676"/>
    <lineage>
        <taxon>unclassified sequences</taxon>
        <taxon>metagenomes</taxon>
        <taxon>ecological metagenomes</taxon>
    </lineage>
</organism>
<feature type="transmembrane region" description="Helical" evidence="7">
    <location>
        <begin position="49"/>
        <end position="69"/>
    </location>
</feature>
<feature type="transmembrane region" description="Helical" evidence="7">
    <location>
        <begin position="156"/>
        <end position="177"/>
    </location>
</feature>
<keyword evidence="5 7" id="KW-1133">Transmembrane helix</keyword>
<feature type="transmembrane region" description="Helical" evidence="7">
    <location>
        <begin position="131"/>
        <end position="150"/>
    </location>
</feature>
<sequence length="546" mass="58863">MLALPDLLSSKRLRLLLLLVVNGLFQVGALITVAFLIRTMVDGIGRGEGLALSVIIAGLFGANLLLGLMKWQEMVAAQRLGEDYAMDMRRKAFRHLGTLSLHAQARLRGGSLQLRFVNDLTAIRNWISNGLARLLIATTICTGSIGALLVMDPILGLVLCGVVSIAIAGALLIGRMFDKTIREARKRRGQIAANISEKISNMPVIQAFAHLNLEQRKLKQQSRKLADAQIEKASVTGIFRGFMIFVIGSGIALMVVAASWSAGPNGPDIGALVSAIGLFSLLSPNLFRLGKVYEYWKSARIAQEKLARLFVLGPAIEPATQPKKPRKQFVGLQLENVSLAGALKSINCVINPSDRIVLKGDNGAGKTTLLNIILRLIEPDKGRVLLSGKDIRSIRTGDLRRQVSIISPSLGVMKGTVASNIAYGSSKADKNAVVKAASRCAMDCLNPNSPFHLGRSIHEGGRNLSAGERMRIIMARALVTSPRLLLLDEPETHLDTASLQVLIELLEGYEGAWLATSHGNALDHLAMSHWSLTNGKLLSETEGLAA</sequence>
<dbReference type="GO" id="GO:0140359">
    <property type="term" value="F:ABC-type transporter activity"/>
    <property type="evidence" value="ECO:0007669"/>
    <property type="project" value="InterPro"/>
</dbReference>
<dbReference type="GO" id="GO:0016020">
    <property type="term" value="C:membrane"/>
    <property type="evidence" value="ECO:0007669"/>
    <property type="project" value="UniProtKB-SubCell"/>
</dbReference>
<dbReference type="PROSITE" id="PS00211">
    <property type="entry name" value="ABC_TRANSPORTER_1"/>
    <property type="match status" value="1"/>
</dbReference>
<dbReference type="InterPro" id="IPR003593">
    <property type="entry name" value="AAA+_ATPase"/>
</dbReference>
<dbReference type="Gene3D" id="3.40.50.300">
    <property type="entry name" value="P-loop containing nucleotide triphosphate hydrolases"/>
    <property type="match status" value="1"/>
</dbReference>
<evidence type="ECO:0000259" key="8">
    <source>
        <dbReference type="PROSITE" id="PS50893"/>
    </source>
</evidence>
<feature type="transmembrane region" description="Helical" evidence="7">
    <location>
        <begin position="269"/>
        <end position="287"/>
    </location>
</feature>
<dbReference type="InterPro" id="IPR039421">
    <property type="entry name" value="Type_1_exporter"/>
</dbReference>
<evidence type="ECO:0000313" key="10">
    <source>
        <dbReference type="EMBL" id="VAW06129.1"/>
    </source>
</evidence>
<dbReference type="Pfam" id="PF00664">
    <property type="entry name" value="ABC_membrane"/>
    <property type="match status" value="1"/>
</dbReference>
<keyword evidence="3" id="KW-0547">Nucleotide-binding</keyword>
<name>A0A3B0T189_9ZZZZ</name>
<dbReference type="Pfam" id="PF00005">
    <property type="entry name" value="ABC_tran"/>
    <property type="match status" value="1"/>
</dbReference>
<dbReference type="GO" id="GO:0005524">
    <property type="term" value="F:ATP binding"/>
    <property type="evidence" value="ECO:0007669"/>
    <property type="project" value="UniProtKB-KW"/>
</dbReference>
<dbReference type="GO" id="GO:0016887">
    <property type="term" value="F:ATP hydrolysis activity"/>
    <property type="evidence" value="ECO:0007669"/>
    <property type="project" value="InterPro"/>
</dbReference>
<evidence type="ECO:0000256" key="7">
    <source>
        <dbReference type="SAM" id="Phobius"/>
    </source>
</evidence>
<protein>
    <recommendedName>
        <fullName evidence="11">Efflux ABC transporter, permease/ATP-binding protein</fullName>
    </recommendedName>
</protein>
<dbReference type="InterPro" id="IPR027417">
    <property type="entry name" value="P-loop_NTPase"/>
</dbReference>
<evidence type="ECO:0000259" key="9">
    <source>
        <dbReference type="PROSITE" id="PS50929"/>
    </source>
</evidence>
<feature type="domain" description="ABC transmembrane type-1" evidence="9">
    <location>
        <begin position="15"/>
        <end position="298"/>
    </location>
</feature>
<dbReference type="InterPro" id="IPR011527">
    <property type="entry name" value="ABC1_TM_dom"/>
</dbReference>
<dbReference type="Gene3D" id="1.20.1560.10">
    <property type="entry name" value="ABC transporter type 1, transmembrane domain"/>
    <property type="match status" value="1"/>
</dbReference>
<accession>A0A3B0T189</accession>
<dbReference type="CDD" id="cd07346">
    <property type="entry name" value="ABC_6TM_exporters"/>
    <property type="match status" value="1"/>
</dbReference>
<dbReference type="EMBL" id="UOEF01000458">
    <property type="protein sequence ID" value="VAW06129.1"/>
    <property type="molecule type" value="Genomic_DNA"/>
</dbReference>
<evidence type="ECO:0000256" key="3">
    <source>
        <dbReference type="ARBA" id="ARBA00022741"/>
    </source>
</evidence>
<feature type="transmembrane region" description="Helical" evidence="7">
    <location>
        <begin position="242"/>
        <end position="263"/>
    </location>
</feature>
<evidence type="ECO:0000256" key="4">
    <source>
        <dbReference type="ARBA" id="ARBA00022840"/>
    </source>
</evidence>